<accession>A0A3N6MCJ9</accession>
<comment type="caution">
    <text evidence="2">The sequence shown here is derived from an EMBL/GenBank/DDBJ whole genome shotgun (WGS) entry which is preliminary data.</text>
</comment>
<keyword evidence="1" id="KW-0812">Transmembrane</keyword>
<organism evidence="2 3">
    <name type="scientific">Paraburkholderia dinghuensis</name>
    <dbReference type="NCBI Taxonomy" id="2305225"/>
    <lineage>
        <taxon>Bacteria</taxon>
        <taxon>Pseudomonadati</taxon>
        <taxon>Pseudomonadota</taxon>
        <taxon>Betaproteobacteria</taxon>
        <taxon>Burkholderiales</taxon>
        <taxon>Burkholderiaceae</taxon>
        <taxon>Paraburkholderia</taxon>
    </lineage>
</organism>
<dbReference type="OrthoDB" id="9007359at2"/>
<dbReference type="Proteomes" id="UP000272778">
    <property type="component" value="Unassembled WGS sequence"/>
</dbReference>
<keyword evidence="1" id="KW-0472">Membrane</keyword>
<name>A0A3N6MCJ9_9BURK</name>
<sequence>MKPSTIELWRAYLFVASLAAALIQVAAFFLVLFWRIPQDVFTSSQFRLGVVALVACSVVVVRRFALNTFHSALASRHARFVGDQQRTVALSPHCPRRLLVKLHVRFNRQSLDPALY</sequence>
<evidence type="ECO:0000313" key="2">
    <source>
        <dbReference type="EMBL" id="RQH01634.1"/>
    </source>
</evidence>
<evidence type="ECO:0000313" key="3">
    <source>
        <dbReference type="Proteomes" id="UP000272778"/>
    </source>
</evidence>
<dbReference type="RefSeq" id="WP_124153379.1">
    <property type="nucleotide sequence ID" value="NZ_RQIS01000021.1"/>
</dbReference>
<keyword evidence="3" id="KW-1185">Reference proteome</keyword>
<evidence type="ECO:0000256" key="1">
    <source>
        <dbReference type="SAM" id="Phobius"/>
    </source>
</evidence>
<dbReference type="EMBL" id="RQIS01000021">
    <property type="protein sequence ID" value="RQH01634.1"/>
    <property type="molecule type" value="Genomic_DNA"/>
</dbReference>
<feature type="transmembrane region" description="Helical" evidence="1">
    <location>
        <begin position="12"/>
        <end position="34"/>
    </location>
</feature>
<dbReference type="AlphaFoldDB" id="A0A3N6MCJ9"/>
<reference evidence="2 3" key="1">
    <citation type="submission" date="2018-11" db="EMBL/GenBank/DDBJ databases">
        <title>Paraburkholderia sp. DHOA04, isolated from soil.</title>
        <authorList>
            <person name="Gao Z.-H."/>
            <person name="Qiu L.-H."/>
            <person name="Fu J.-C."/>
        </authorList>
    </citation>
    <scope>NUCLEOTIDE SEQUENCE [LARGE SCALE GENOMIC DNA]</scope>
    <source>
        <strain evidence="2 3">DHOA04</strain>
    </source>
</reference>
<keyword evidence="1" id="KW-1133">Transmembrane helix</keyword>
<feature type="transmembrane region" description="Helical" evidence="1">
    <location>
        <begin position="46"/>
        <end position="66"/>
    </location>
</feature>
<proteinExistence type="predicted"/>
<protein>
    <submittedName>
        <fullName evidence="2">Uncharacterized protein</fullName>
    </submittedName>
</protein>
<gene>
    <name evidence="2" type="ORF">D1Y85_22980</name>
</gene>